<dbReference type="AlphaFoldDB" id="C1E703"/>
<feature type="compositionally biased region" description="Low complexity" evidence="6">
    <location>
        <begin position="37"/>
        <end position="53"/>
    </location>
</feature>
<proteinExistence type="predicted"/>
<evidence type="ECO:0000313" key="9">
    <source>
        <dbReference type="Proteomes" id="UP000002009"/>
    </source>
</evidence>
<dbReference type="GO" id="GO:0043124">
    <property type="term" value="P:negative regulation of canonical NF-kappaB signal transduction"/>
    <property type="evidence" value="ECO:0007669"/>
    <property type="project" value="InterPro"/>
</dbReference>
<evidence type="ECO:0000256" key="5">
    <source>
        <dbReference type="ARBA" id="ARBA00023242"/>
    </source>
</evidence>
<dbReference type="OrthoDB" id="544997at2759"/>
<dbReference type="InterPro" id="IPR038753">
    <property type="entry name" value="NFKBIL1"/>
</dbReference>
<dbReference type="KEGG" id="mis:MICPUN_58838"/>
<dbReference type="GO" id="GO:0005634">
    <property type="term" value="C:nucleus"/>
    <property type="evidence" value="ECO:0007669"/>
    <property type="project" value="UniProtKB-SubCell"/>
</dbReference>
<keyword evidence="2" id="KW-0597">Phosphoprotein</keyword>
<sequence length="368" mass="40044">MIPRGARGRVSRVLVAVTVASFLLLFLALPVGRGGASRRPGAASSSSSIRGPTAPGPTSSALVRGAFLASAATTLAVAWWRRRRAGASRGGKPPPARRARWDGSRWVELDTDDADPTQSKTTTTHAAAPPRGPFTSGASVQRPPGPSAYDPTVPFAPKTSANSATHDSGTNGTNGTNGSHQMYQSDDAVDAFARWDAAEALRWARVEREDEERQRLREEREEEREERMFQKKERKKERRAAERAERERGRVASAKEKWAAHEARWATLEADPPGGGGDAGSAGPLRYDDVPWPPKMTAMLRAACGESSIDGGEGERKSAYRRLIRRWHPDKFGARFGERVRAGGEEARVMERVNAVARALNQEFAGRA</sequence>
<dbReference type="eggNOG" id="ENOG502SCKS">
    <property type="taxonomic scope" value="Eukaryota"/>
</dbReference>
<dbReference type="Proteomes" id="UP000002009">
    <property type="component" value="Chromosome 5"/>
</dbReference>
<evidence type="ECO:0000256" key="1">
    <source>
        <dbReference type="ARBA" id="ARBA00004123"/>
    </source>
</evidence>
<keyword evidence="7" id="KW-1133">Transmembrane helix</keyword>
<feature type="compositionally biased region" description="Basic and acidic residues" evidence="6">
    <location>
        <begin position="99"/>
        <end position="108"/>
    </location>
</feature>
<keyword evidence="4" id="KW-0040">ANK repeat</keyword>
<evidence type="ECO:0000256" key="7">
    <source>
        <dbReference type="SAM" id="Phobius"/>
    </source>
</evidence>
<keyword evidence="9" id="KW-1185">Reference proteome</keyword>
<dbReference type="SUPFAM" id="SSF46565">
    <property type="entry name" value="Chaperone J-domain"/>
    <property type="match status" value="1"/>
</dbReference>
<name>C1E703_MICCC</name>
<dbReference type="EMBL" id="CP001326">
    <property type="protein sequence ID" value="ACO63521.1"/>
    <property type="molecule type" value="Genomic_DNA"/>
</dbReference>
<evidence type="ECO:0000256" key="2">
    <source>
        <dbReference type="ARBA" id="ARBA00022553"/>
    </source>
</evidence>
<evidence type="ECO:0000313" key="8">
    <source>
        <dbReference type="EMBL" id="ACO63521.1"/>
    </source>
</evidence>
<dbReference type="InParanoid" id="C1E703"/>
<evidence type="ECO:0008006" key="10">
    <source>
        <dbReference type="Google" id="ProtNLM"/>
    </source>
</evidence>
<feature type="compositionally biased region" description="Low complexity" evidence="6">
    <location>
        <begin position="169"/>
        <end position="178"/>
    </location>
</feature>
<feature type="compositionally biased region" description="Polar residues" evidence="6">
    <location>
        <begin position="159"/>
        <end position="168"/>
    </location>
</feature>
<dbReference type="PANTHER" id="PTHR15263:SF1">
    <property type="entry name" value="NF-KAPPA-B INHIBITOR-LIKE PROTEIN 1"/>
    <property type="match status" value="1"/>
</dbReference>
<keyword evidence="5" id="KW-0539">Nucleus</keyword>
<dbReference type="Gene3D" id="1.10.287.110">
    <property type="entry name" value="DnaJ domain"/>
    <property type="match status" value="1"/>
</dbReference>
<organism evidence="8 9">
    <name type="scientific">Micromonas commoda (strain RCC299 / NOUM17 / CCMP2709)</name>
    <name type="common">Picoplanktonic green alga</name>
    <dbReference type="NCBI Taxonomy" id="296587"/>
    <lineage>
        <taxon>Eukaryota</taxon>
        <taxon>Viridiplantae</taxon>
        <taxon>Chlorophyta</taxon>
        <taxon>Mamiellophyceae</taxon>
        <taxon>Mamiellales</taxon>
        <taxon>Mamiellaceae</taxon>
        <taxon>Micromonas</taxon>
    </lineage>
</organism>
<evidence type="ECO:0000256" key="6">
    <source>
        <dbReference type="SAM" id="MobiDB-lite"/>
    </source>
</evidence>
<feature type="region of interest" description="Disordered" evidence="6">
    <location>
        <begin position="208"/>
        <end position="255"/>
    </location>
</feature>
<gene>
    <name evidence="8" type="ORF">MICPUN_58838</name>
</gene>
<feature type="compositionally biased region" description="Basic and acidic residues" evidence="6">
    <location>
        <begin position="239"/>
        <end position="255"/>
    </location>
</feature>
<keyword evidence="7" id="KW-0812">Transmembrane</keyword>
<dbReference type="GeneID" id="8243925"/>
<feature type="region of interest" description="Disordered" evidence="6">
    <location>
        <begin position="84"/>
        <end position="182"/>
    </location>
</feature>
<dbReference type="RefSeq" id="XP_002502263.1">
    <property type="nucleotide sequence ID" value="XM_002502217.1"/>
</dbReference>
<keyword evidence="3" id="KW-0677">Repeat</keyword>
<evidence type="ECO:0000256" key="3">
    <source>
        <dbReference type="ARBA" id="ARBA00022737"/>
    </source>
</evidence>
<comment type="subcellular location">
    <subcellularLocation>
        <location evidence="1">Nucleus</location>
    </subcellularLocation>
</comment>
<feature type="compositionally biased region" description="Basic and acidic residues" evidence="6">
    <location>
        <begin position="208"/>
        <end position="231"/>
    </location>
</feature>
<evidence type="ECO:0000256" key="4">
    <source>
        <dbReference type="ARBA" id="ARBA00023043"/>
    </source>
</evidence>
<reference evidence="8 9" key="1">
    <citation type="journal article" date="2009" name="Science">
        <title>Green evolution and dynamic adaptations revealed by genomes of the marine picoeukaryotes Micromonas.</title>
        <authorList>
            <person name="Worden A.Z."/>
            <person name="Lee J.H."/>
            <person name="Mock T."/>
            <person name="Rouze P."/>
            <person name="Simmons M.P."/>
            <person name="Aerts A.L."/>
            <person name="Allen A.E."/>
            <person name="Cuvelier M.L."/>
            <person name="Derelle E."/>
            <person name="Everett M.V."/>
            <person name="Foulon E."/>
            <person name="Grimwood J."/>
            <person name="Gundlach H."/>
            <person name="Henrissat B."/>
            <person name="Napoli C."/>
            <person name="McDonald S.M."/>
            <person name="Parker M.S."/>
            <person name="Rombauts S."/>
            <person name="Salamov A."/>
            <person name="Von Dassow P."/>
            <person name="Badger J.H."/>
            <person name="Coutinho P.M."/>
            <person name="Demir E."/>
            <person name="Dubchak I."/>
            <person name="Gentemann C."/>
            <person name="Eikrem W."/>
            <person name="Gready J.E."/>
            <person name="John U."/>
            <person name="Lanier W."/>
            <person name="Lindquist E.A."/>
            <person name="Lucas S."/>
            <person name="Mayer K.F."/>
            <person name="Moreau H."/>
            <person name="Not F."/>
            <person name="Otillar R."/>
            <person name="Panaud O."/>
            <person name="Pangilinan J."/>
            <person name="Paulsen I."/>
            <person name="Piegu B."/>
            <person name="Poliakov A."/>
            <person name="Robbens S."/>
            <person name="Schmutz J."/>
            <person name="Toulza E."/>
            <person name="Wyss T."/>
            <person name="Zelensky A."/>
            <person name="Zhou K."/>
            <person name="Armbrust E.V."/>
            <person name="Bhattacharya D."/>
            <person name="Goodenough U.W."/>
            <person name="Van de Peer Y."/>
            <person name="Grigoriev I.V."/>
        </authorList>
    </citation>
    <scope>NUCLEOTIDE SEQUENCE [LARGE SCALE GENOMIC DNA]</scope>
    <source>
        <strain evidence="9">RCC299 / NOUM17</strain>
    </source>
</reference>
<feature type="transmembrane region" description="Helical" evidence="7">
    <location>
        <begin position="61"/>
        <end position="80"/>
    </location>
</feature>
<dbReference type="PANTHER" id="PTHR15263">
    <property type="entry name" value="I-KAPPA-B-LIKE PROTEIN IKBL"/>
    <property type="match status" value="1"/>
</dbReference>
<accession>C1E703</accession>
<feature type="region of interest" description="Disordered" evidence="6">
    <location>
        <begin position="33"/>
        <end position="58"/>
    </location>
</feature>
<protein>
    <recommendedName>
        <fullName evidence="10">J domain-containing protein</fullName>
    </recommendedName>
</protein>
<feature type="compositionally biased region" description="Polar residues" evidence="6">
    <location>
        <begin position="116"/>
        <end position="125"/>
    </location>
</feature>
<keyword evidence="7" id="KW-0472">Membrane</keyword>
<dbReference type="InterPro" id="IPR036869">
    <property type="entry name" value="J_dom_sf"/>
</dbReference>